<accession>A0A0P1ABY5</accession>
<sequence length="51" mass="5731">MRVATLFVPTLCSLQYWTTSGLELKDKSVKDSFAASSRNHENITLRVCAQL</sequence>
<dbReference type="GeneID" id="36400824"/>
<keyword evidence="2" id="KW-1185">Reference proteome</keyword>
<proteinExistence type="predicted"/>
<protein>
    <submittedName>
        <fullName evidence="1">Uncharacterized protein</fullName>
    </submittedName>
</protein>
<evidence type="ECO:0000313" key="2">
    <source>
        <dbReference type="Proteomes" id="UP000054928"/>
    </source>
</evidence>
<organism evidence="1 2">
    <name type="scientific">Plasmopara halstedii</name>
    <name type="common">Downy mildew of sunflower</name>
    <dbReference type="NCBI Taxonomy" id="4781"/>
    <lineage>
        <taxon>Eukaryota</taxon>
        <taxon>Sar</taxon>
        <taxon>Stramenopiles</taxon>
        <taxon>Oomycota</taxon>
        <taxon>Peronosporomycetes</taxon>
        <taxon>Peronosporales</taxon>
        <taxon>Peronosporaceae</taxon>
        <taxon>Plasmopara</taxon>
    </lineage>
</organism>
<name>A0A0P1ABY5_PLAHL</name>
<dbReference type="AlphaFoldDB" id="A0A0P1ABY5"/>
<reference evidence="2" key="1">
    <citation type="submission" date="2014-09" db="EMBL/GenBank/DDBJ databases">
        <authorList>
            <person name="Sharma Rahul"/>
            <person name="Thines Marco"/>
        </authorList>
    </citation>
    <scope>NUCLEOTIDE SEQUENCE [LARGE SCALE GENOMIC DNA]</scope>
</reference>
<dbReference type="RefSeq" id="XP_024574080.1">
    <property type="nucleotide sequence ID" value="XM_024723066.1"/>
</dbReference>
<dbReference type="EMBL" id="CCYD01000290">
    <property type="protein sequence ID" value="CEG37711.1"/>
    <property type="molecule type" value="Genomic_DNA"/>
</dbReference>
<evidence type="ECO:0000313" key="1">
    <source>
        <dbReference type="EMBL" id="CEG37711.1"/>
    </source>
</evidence>
<dbReference type="Proteomes" id="UP000054928">
    <property type="component" value="Unassembled WGS sequence"/>
</dbReference>